<sequence length="76" mass="9248">MRNIERNHMNYKLMAEIEDIADWASKESGTSYEDYIRLFTYQVDKNFKNHSKRNTVIYIAVQYGYVPNRERKFEFA</sequence>
<gene>
    <name evidence="1" type="ORF">VXS06_17625</name>
</gene>
<organism evidence="1 2">
    <name type="scientific">Photobacterium toruni</name>
    <dbReference type="NCBI Taxonomy" id="1935446"/>
    <lineage>
        <taxon>Bacteria</taxon>
        <taxon>Pseudomonadati</taxon>
        <taxon>Pseudomonadota</taxon>
        <taxon>Gammaproteobacteria</taxon>
        <taxon>Vibrionales</taxon>
        <taxon>Vibrionaceae</taxon>
        <taxon>Photobacterium</taxon>
    </lineage>
</organism>
<comment type="caution">
    <text evidence="1">The sequence shown here is derived from an EMBL/GenBank/DDBJ whole genome shotgun (WGS) entry which is preliminary data.</text>
</comment>
<reference evidence="1 2" key="1">
    <citation type="submission" date="2024-01" db="EMBL/GenBank/DDBJ databases">
        <title>Active colonisers of the gastrointestinal tract of Atlantic salmon farmed in a warm water region.</title>
        <authorList>
            <person name="Bowman J.P."/>
        </authorList>
    </citation>
    <scope>NUCLEOTIDE SEQUENCE [LARGE SCALE GENOMIC DNA]</scope>
    <source>
        <strain evidence="1 2">S3MW1</strain>
    </source>
</reference>
<accession>A0ABU6LAI4</accession>
<keyword evidence="2" id="KW-1185">Reference proteome</keyword>
<dbReference type="Proteomes" id="UP001306119">
    <property type="component" value="Unassembled WGS sequence"/>
</dbReference>
<evidence type="ECO:0000313" key="2">
    <source>
        <dbReference type="Proteomes" id="UP001306119"/>
    </source>
</evidence>
<name>A0ABU6LAI4_9GAMM</name>
<protein>
    <submittedName>
        <fullName evidence="1">Uncharacterized protein</fullName>
    </submittedName>
</protein>
<dbReference type="EMBL" id="JAYXUG010000022">
    <property type="protein sequence ID" value="MEC6833587.1"/>
    <property type="molecule type" value="Genomic_DNA"/>
</dbReference>
<evidence type="ECO:0000313" key="1">
    <source>
        <dbReference type="EMBL" id="MEC6833587.1"/>
    </source>
</evidence>
<proteinExistence type="predicted"/>
<dbReference type="RefSeq" id="WP_327775562.1">
    <property type="nucleotide sequence ID" value="NZ_JAYXUG010000022.1"/>
</dbReference>